<dbReference type="SUPFAM" id="SSF51338">
    <property type="entry name" value="Composite domain of metallo-dependent hydrolases"/>
    <property type="match status" value="1"/>
</dbReference>
<keyword evidence="5 10" id="KW-0378">Hydrolase</keyword>
<dbReference type="InterPro" id="IPR032466">
    <property type="entry name" value="Metal_Hydrolase"/>
</dbReference>
<dbReference type="Gene3D" id="2.30.40.10">
    <property type="entry name" value="Urease, subunit C, domain 1"/>
    <property type="match status" value="1"/>
</dbReference>
<dbReference type="InterPro" id="IPR011059">
    <property type="entry name" value="Metal-dep_hydrolase_composite"/>
</dbReference>
<dbReference type="GO" id="GO:0005829">
    <property type="term" value="C:cytosol"/>
    <property type="evidence" value="ECO:0007669"/>
    <property type="project" value="TreeGrafter"/>
</dbReference>
<dbReference type="AlphaFoldDB" id="A0A7V5PMI6"/>
<comment type="function">
    <text evidence="6">Catalyzes the stereospecific hydrolysis of the cyclic amide bond of D-hydantoin derivatives.</text>
</comment>
<evidence type="ECO:0000259" key="9">
    <source>
        <dbReference type="Pfam" id="PF01979"/>
    </source>
</evidence>
<gene>
    <name evidence="10" type="primary">hydA</name>
    <name evidence="10" type="ORF">ENJ89_01415</name>
</gene>
<evidence type="ECO:0000256" key="7">
    <source>
        <dbReference type="ARBA" id="ARBA00068457"/>
    </source>
</evidence>
<dbReference type="NCBIfam" id="TIGR02033">
    <property type="entry name" value="D-hydantoinase"/>
    <property type="match status" value="1"/>
</dbReference>
<evidence type="ECO:0000256" key="8">
    <source>
        <dbReference type="PIRSR" id="PIRSR611778-50"/>
    </source>
</evidence>
<dbReference type="GO" id="GO:0046872">
    <property type="term" value="F:metal ion binding"/>
    <property type="evidence" value="ECO:0007669"/>
    <property type="project" value="UniProtKB-KW"/>
</dbReference>
<feature type="domain" description="Amidohydrolase-related" evidence="9">
    <location>
        <begin position="12"/>
        <end position="375"/>
    </location>
</feature>
<evidence type="ECO:0000256" key="3">
    <source>
        <dbReference type="ARBA" id="ARBA00022553"/>
    </source>
</evidence>
<comment type="cofactor">
    <cofactor evidence="1">
        <name>Zn(2+)</name>
        <dbReference type="ChEBI" id="CHEBI:29105"/>
    </cofactor>
</comment>
<feature type="modified residue" description="N6-carboxylysine" evidence="8">
    <location>
        <position position="91"/>
    </location>
</feature>
<proteinExistence type="inferred from homology"/>
<dbReference type="EMBL" id="DROD01000101">
    <property type="protein sequence ID" value="HHJ51826.1"/>
    <property type="molecule type" value="Genomic_DNA"/>
</dbReference>
<dbReference type="PANTHER" id="PTHR11647:SF1">
    <property type="entry name" value="COLLAPSIN RESPONSE MEDIATOR PROTEIN"/>
    <property type="match status" value="1"/>
</dbReference>
<evidence type="ECO:0000256" key="4">
    <source>
        <dbReference type="ARBA" id="ARBA00022723"/>
    </source>
</evidence>
<organism evidence="10">
    <name type="scientific">Caldithrix abyssi</name>
    <dbReference type="NCBI Taxonomy" id="187145"/>
    <lineage>
        <taxon>Bacteria</taxon>
        <taxon>Pseudomonadati</taxon>
        <taxon>Calditrichota</taxon>
        <taxon>Calditrichia</taxon>
        <taxon>Calditrichales</taxon>
        <taxon>Calditrichaceae</taxon>
        <taxon>Caldithrix</taxon>
    </lineage>
</organism>
<dbReference type="Proteomes" id="UP000886124">
    <property type="component" value="Unassembled WGS sequence"/>
</dbReference>
<dbReference type="SUPFAM" id="SSF51556">
    <property type="entry name" value="Metallo-dependent hydrolases"/>
    <property type="match status" value="1"/>
</dbReference>
<dbReference type="PANTHER" id="PTHR11647">
    <property type="entry name" value="HYDRANTOINASE/DIHYDROPYRIMIDINASE FAMILY MEMBER"/>
    <property type="match status" value="1"/>
</dbReference>
<accession>A0A7V5PMI6</accession>
<evidence type="ECO:0000256" key="5">
    <source>
        <dbReference type="ARBA" id="ARBA00022801"/>
    </source>
</evidence>
<keyword evidence="3" id="KW-0597">Phosphoprotein</keyword>
<feature type="non-terminal residue" evidence="10">
    <location>
        <position position="1"/>
    </location>
</feature>
<evidence type="ECO:0000256" key="1">
    <source>
        <dbReference type="ARBA" id="ARBA00001947"/>
    </source>
</evidence>
<reference evidence="10" key="1">
    <citation type="journal article" date="2020" name="mSystems">
        <title>Genome- and Community-Level Interaction Insights into Carbon Utilization and Element Cycling Functions of Hydrothermarchaeota in Hydrothermal Sediment.</title>
        <authorList>
            <person name="Zhou Z."/>
            <person name="Liu Y."/>
            <person name="Xu W."/>
            <person name="Pan J."/>
            <person name="Luo Z.H."/>
            <person name="Li M."/>
        </authorList>
    </citation>
    <scope>NUCLEOTIDE SEQUENCE [LARGE SCALE GENOMIC DNA]</scope>
    <source>
        <strain evidence="10">HyVt-527</strain>
    </source>
</reference>
<comment type="similarity">
    <text evidence="2">Belongs to the metallo-dependent hydrolases superfamily. Hydantoinase/dihydropyrimidinase family.</text>
</comment>
<dbReference type="GO" id="GO:0016812">
    <property type="term" value="F:hydrolase activity, acting on carbon-nitrogen (but not peptide) bonds, in cyclic amides"/>
    <property type="evidence" value="ECO:0007669"/>
    <property type="project" value="TreeGrafter"/>
</dbReference>
<name>A0A7V5PMI6_CALAY</name>
<keyword evidence="4" id="KW-0479">Metal-binding</keyword>
<protein>
    <recommendedName>
        <fullName evidence="7">D-hydantoinase</fullName>
    </recommendedName>
</protein>
<comment type="PTM">
    <text evidence="8">Carbamylation allows a single lysine to coordinate two divalent metal cations.</text>
</comment>
<evidence type="ECO:0000256" key="6">
    <source>
        <dbReference type="ARBA" id="ARBA00055040"/>
    </source>
</evidence>
<evidence type="ECO:0000256" key="2">
    <source>
        <dbReference type="ARBA" id="ARBA00008829"/>
    </source>
</evidence>
<dbReference type="Gene3D" id="3.20.20.140">
    <property type="entry name" value="Metal-dependent hydrolases"/>
    <property type="match status" value="1"/>
</dbReference>
<dbReference type="InterPro" id="IPR006680">
    <property type="entry name" value="Amidohydro-rel"/>
</dbReference>
<dbReference type="Pfam" id="PF01979">
    <property type="entry name" value="Amidohydro_1"/>
    <property type="match status" value="1"/>
</dbReference>
<dbReference type="InterPro" id="IPR011778">
    <property type="entry name" value="Hydantoinase/dihydroPyrase"/>
</dbReference>
<sequence length="397" mass="44777">THMGIPIRGTRSADDFDSGTLAALYGGVTTVIDFTVQEPGESLVHSLQRRMDWAKGKANVDYTFHCNITDLDEARLEEIPQIIERGVISFKLFTAYKEAGMQLDDEQILNVLWKAKLSGGTVMFHAENGHLIHFLTEKFITHGKTSAAHHPLSRPPEAEIEAVWRITALNQFIQCPIYFVHLTTAEAVQIAHSARERGQPVYLETCPQYLVFDHTVYQREDGHRYIAAPPFRSRRDQDYLWQGLQTGQIDVVGTDHCPFTTEQKEMGRRQFHLTPNGLAGVETLFPLLYSLGVVNKRLSLPRLVSLIAEEPARLFGLYPQKGTLRPGSDADVVIFDPEGKRTISAQSLHSATDWTQYEGFEITGQIDSVLLRGEWLLKKGKLQSENLHRGKFVKALI</sequence>
<evidence type="ECO:0000313" key="10">
    <source>
        <dbReference type="EMBL" id="HHJ51826.1"/>
    </source>
</evidence>
<dbReference type="InterPro" id="IPR050378">
    <property type="entry name" value="Metallo-dep_Hydrolases_sf"/>
</dbReference>
<comment type="caution">
    <text evidence="10">The sequence shown here is derived from an EMBL/GenBank/DDBJ whole genome shotgun (WGS) entry which is preliminary data.</text>
</comment>
<dbReference type="FunFam" id="3.20.20.140:FF:000217">
    <property type="entry name" value="Dihydropyrimidinase-related protein 1"/>
    <property type="match status" value="1"/>
</dbReference>